<dbReference type="Proteomes" id="UP000280960">
    <property type="component" value="Chromosome"/>
</dbReference>
<evidence type="ECO:0000256" key="3">
    <source>
        <dbReference type="ARBA" id="ARBA00022833"/>
    </source>
</evidence>
<evidence type="ECO:0000256" key="4">
    <source>
        <dbReference type="ARBA" id="ARBA00043263"/>
    </source>
</evidence>
<name>A0A3G2R8Y7_9FIRM</name>
<feature type="domain" description="YknX-like C-terminal permuted SH3-like" evidence="9">
    <location>
        <begin position="345"/>
        <end position="413"/>
    </location>
</feature>
<dbReference type="Gene3D" id="2.40.420.20">
    <property type="match status" value="1"/>
</dbReference>
<dbReference type="InterPro" id="IPR006143">
    <property type="entry name" value="RND_pump_MFP"/>
</dbReference>
<evidence type="ECO:0000313" key="11">
    <source>
        <dbReference type="Proteomes" id="UP000280960"/>
    </source>
</evidence>
<reference evidence="10 11" key="1">
    <citation type="submission" date="2018-10" db="EMBL/GenBank/DDBJ databases">
        <authorList>
            <person name="Zhang X."/>
        </authorList>
    </citation>
    <scope>NUCLEOTIDE SEQUENCE [LARGE SCALE GENOMIC DNA]</scope>
    <source>
        <strain evidence="10 11">SK-G1</strain>
    </source>
</reference>
<feature type="domain" description="CusB-like beta-barrel" evidence="8">
    <location>
        <begin position="266"/>
        <end position="337"/>
    </location>
</feature>
<comment type="function">
    <text evidence="5">CzcA and CzcB together would act in zinc efflux nearly as effectively as the complete czc efflux system (CzcABC). The CzcB protein is thought to funnel zinc cations to the CzcA transport protein.</text>
</comment>
<organism evidence="10 11">
    <name type="scientific">Biomaibacter acetigenes</name>
    <dbReference type="NCBI Taxonomy" id="2316383"/>
    <lineage>
        <taxon>Bacteria</taxon>
        <taxon>Bacillati</taxon>
        <taxon>Bacillota</taxon>
        <taxon>Clostridia</taxon>
        <taxon>Thermosediminibacterales</taxon>
        <taxon>Tepidanaerobacteraceae</taxon>
        <taxon>Biomaibacter</taxon>
    </lineage>
</organism>
<dbReference type="PANTHER" id="PTHR30469">
    <property type="entry name" value="MULTIDRUG RESISTANCE PROTEIN MDTA"/>
    <property type="match status" value="1"/>
</dbReference>
<dbReference type="GO" id="GO:0046686">
    <property type="term" value="P:response to cadmium ion"/>
    <property type="evidence" value="ECO:0007669"/>
    <property type="project" value="UniProtKB-KW"/>
</dbReference>
<evidence type="ECO:0000256" key="5">
    <source>
        <dbReference type="ARBA" id="ARBA00058766"/>
    </source>
</evidence>
<accession>A0A3G2R8Y7</accession>
<keyword evidence="4" id="KW-0105">Cadmium resistance</keyword>
<dbReference type="Gene3D" id="1.10.287.470">
    <property type="entry name" value="Helix hairpin bin"/>
    <property type="match status" value="2"/>
</dbReference>
<dbReference type="InterPro" id="IPR058792">
    <property type="entry name" value="Beta-barrel_RND_2"/>
</dbReference>
<dbReference type="Gene3D" id="2.40.50.100">
    <property type="match status" value="1"/>
</dbReference>
<dbReference type="PROSITE" id="PS51257">
    <property type="entry name" value="PROKAR_LIPOPROTEIN"/>
    <property type="match status" value="1"/>
</dbReference>
<dbReference type="EMBL" id="CP033169">
    <property type="protein sequence ID" value="AYO31940.1"/>
    <property type="molecule type" value="Genomic_DNA"/>
</dbReference>
<evidence type="ECO:0000256" key="2">
    <source>
        <dbReference type="ARBA" id="ARBA00022448"/>
    </source>
</evidence>
<dbReference type="GO" id="GO:1990281">
    <property type="term" value="C:efflux pump complex"/>
    <property type="evidence" value="ECO:0007669"/>
    <property type="project" value="TreeGrafter"/>
</dbReference>
<evidence type="ECO:0000259" key="7">
    <source>
        <dbReference type="Pfam" id="PF25881"/>
    </source>
</evidence>
<dbReference type="GO" id="GO:0015562">
    <property type="term" value="F:efflux transmembrane transporter activity"/>
    <property type="evidence" value="ECO:0007669"/>
    <property type="project" value="TreeGrafter"/>
</dbReference>
<dbReference type="NCBIfam" id="TIGR01730">
    <property type="entry name" value="RND_mfp"/>
    <property type="match status" value="1"/>
</dbReference>
<dbReference type="KEGG" id="bacg:D2962_16215"/>
<keyword evidence="6" id="KW-0175">Coiled coil</keyword>
<dbReference type="RefSeq" id="WP_122015582.1">
    <property type="nucleotide sequence ID" value="NZ_CP033169.1"/>
</dbReference>
<feature type="coiled-coil region" evidence="6">
    <location>
        <begin position="101"/>
        <end position="224"/>
    </location>
</feature>
<keyword evidence="11" id="KW-1185">Reference proteome</keyword>
<keyword evidence="2" id="KW-0813">Transport</keyword>
<dbReference type="FunFam" id="2.40.420.20:FF:000006">
    <property type="entry name" value="RND family efflux transporter MFP subunit"/>
    <property type="match status" value="1"/>
</dbReference>
<sequence>MSLGRKNKIIASLLLFFFVASVFLLAGCSKKKEEVKEEAAVPVKVMKTAKSNIEDIVTFTGQIEAGDEVKVVGKISGRVKEVNFEVGDYVQAGEPLVILETDELYDQLSQAEATLASAKANLAANESGSLPQQLDQVKSAFEQAEANYLNVKADYERMKALYEADAISKQAFDGMELKYKVAKSQYESAKEQLKLTEERMPKNVEALRAQVAQAQAAVDLIKTNIENSVIKAPVSGMISSKQIQPGEMCQAGATLGAVVNIDRVKVVINVPEEDINKLKDGQEATVNVDALGNEGRIKSKISIVSPASGASRLFQVKIEMENKDHRLKPGMFANVNVVRGIKENVITIPKDAVLIKKHGNVVYVVKEGKAEERLVKIGVTNGGRVEITEGLKEGETVVTSGQNMLTEGSAVKI</sequence>
<gene>
    <name evidence="10" type="ORF">D2962_16215</name>
</gene>
<dbReference type="Pfam" id="PF25881">
    <property type="entry name" value="HH_YBHG"/>
    <property type="match status" value="1"/>
</dbReference>
<feature type="domain" description="YbhG-like alpha-helical hairpin" evidence="7">
    <location>
        <begin position="106"/>
        <end position="227"/>
    </location>
</feature>
<dbReference type="InterPro" id="IPR058637">
    <property type="entry name" value="YknX-like_C"/>
</dbReference>
<comment type="similarity">
    <text evidence="1">Belongs to the membrane fusion protein (MFP) (TC 8.A.1) family.</text>
</comment>
<proteinExistence type="inferred from homology"/>
<dbReference type="Pfam" id="PF25954">
    <property type="entry name" value="Beta-barrel_RND_2"/>
    <property type="match status" value="1"/>
</dbReference>
<evidence type="ECO:0000256" key="6">
    <source>
        <dbReference type="SAM" id="Coils"/>
    </source>
</evidence>
<dbReference type="Gene3D" id="2.40.30.170">
    <property type="match status" value="1"/>
</dbReference>
<dbReference type="SUPFAM" id="SSF111369">
    <property type="entry name" value="HlyD-like secretion proteins"/>
    <property type="match status" value="3"/>
</dbReference>
<evidence type="ECO:0000256" key="1">
    <source>
        <dbReference type="ARBA" id="ARBA00009477"/>
    </source>
</evidence>
<protein>
    <submittedName>
        <fullName evidence="10">Efflux RND transporter periplasmic adaptor subunit</fullName>
    </submittedName>
</protein>
<dbReference type="Pfam" id="PF25989">
    <property type="entry name" value="YknX_C"/>
    <property type="match status" value="1"/>
</dbReference>
<keyword evidence="3" id="KW-0862">Zinc</keyword>
<dbReference type="FunFam" id="2.40.30.170:FF:000010">
    <property type="entry name" value="Efflux RND transporter periplasmic adaptor subunit"/>
    <property type="match status" value="1"/>
</dbReference>
<evidence type="ECO:0000259" key="9">
    <source>
        <dbReference type="Pfam" id="PF25989"/>
    </source>
</evidence>
<evidence type="ECO:0000259" key="8">
    <source>
        <dbReference type="Pfam" id="PF25954"/>
    </source>
</evidence>
<dbReference type="AlphaFoldDB" id="A0A3G2R8Y7"/>
<dbReference type="InterPro" id="IPR059052">
    <property type="entry name" value="HH_YbhG-like"/>
</dbReference>
<evidence type="ECO:0000313" key="10">
    <source>
        <dbReference type="EMBL" id="AYO31940.1"/>
    </source>
</evidence>